<feature type="repeat" description="TPR" evidence="1">
    <location>
        <begin position="133"/>
        <end position="166"/>
    </location>
</feature>
<feature type="signal peptide" evidence="3">
    <location>
        <begin position="1"/>
        <end position="36"/>
    </location>
</feature>
<name>A0A5B9W7P4_9BACT</name>
<keyword evidence="3" id="KW-0732">Signal</keyword>
<accession>A0A5B9W7P4</accession>
<dbReference type="EMBL" id="CP042997">
    <property type="protein sequence ID" value="QEH36367.1"/>
    <property type="molecule type" value="Genomic_DNA"/>
</dbReference>
<dbReference type="KEGG" id="agv:OJF2_49290"/>
<dbReference type="Pfam" id="PF14559">
    <property type="entry name" value="TPR_19"/>
    <property type="match status" value="1"/>
</dbReference>
<dbReference type="InterPro" id="IPR019734">
    <property type="entry name" value="TPR_rpt"/>
</dbReference>
<feature type="repeat" description="TPR" evidence="1">
    <location>
        <begin position="231"/>
        <end position="264"/>
    </location>
</feature>
<evidence type="ECO:0000256" key="1">
    <source>
        <dbReference type="PROSITE-ProRule" id="PRU00339"/>
    </source>
</evidence>
<keyword evidence="4" id="KW-0449">Lipoprotein</keyword>
<organism evidence="4 5">
    <name type="scientific">Aquisphaera giovannonii</name>
    <dbReference type="NCBI Taxonomy" id="406548"/>
    <lineage>
        <taxon>Bacteria</taxon>
        <taxon>Pseudomonadati</taxon>
        <taxon>Planctomycetota</taxon>
        <taxon>Planctomycetia</taxon>
        <taxon>Isosphaerales</taxon>
        <taxon>Isosphaeraceae</taxon>
        <taxon>Aquisphaera</taxon>
    </lineage>
</organism>
<evidence type="ECO:0000313" key="5">
    <source>
        <dbReference type="Proteomes" id="UP000324233"/>
    </source>
</evidence>
<dbReference type="InterPro" id="IPR011990">
    <property type="entry name" value="TPR-like_helical_dom_sf"/>
</dbReference>
<dbReference type="Gene3D" id="1.25.40.10">
    <property type="entry name" value="Tetratricopeptide repeat domain"/>
    <property type="match status" value="1"/>
</dbReference>
<keyword evidence="5" id="KW-1185">Reference proteome</keyword>
<dbReference type="PANTHER" id="PTHR44809">
    <property type="match status" value="1"/>
</dbReference>
<feature type="compositionally biased region" description="Low complexity" evidence="2">
    <location>
        <begin position="288"/>
        <end position="303"/>
    </location>
</feature>
<dbReference type="SMART" id="SM00028">
    <property type="entry name" value="TPR"/>
    <property type="match status" value="4"/>
</dbReference>
<dbReference type="Proteomes" id="UP000324233">
    <property type="component" value="Chromosome"/>
</dbReference>
<dbReference type="InterPro" id="IPR052943">
    <property type="entry name" value="TMTC_O-mannosyl-trnsfr"/>
</dbReference>
<reference evidence="4 5" key="1">
    <citation type="submission" date="2019-08" db="EMBL/GenBank/DDBJ databases">
        <title>Deep-cultivation of Planctomycetes and their phenomic and genomic characterization uncovers novel biology.</title>
        <authorList>
            <person name="Wiegand S."/>
            <person name="Jogler M."/>
            <person name="Boedeker C."/>
            <person name="Pinto D."/>
            <person name="Vollmers J."/>
            <person name="Rivas-Marin E."/>
            <person name="Kohn T."/>
            <person name="Peeters S.H."/>
            <person name="Heuer A."/>
            <person name="Rast P."/>
            <person name="Oberbeckmann S."/>
            <person name="Bunk B."/>
            <person name="Jeske O."/>
            <person name="Meyerdierks A."/>
            <person name="Storesund J.E."/>
            <person name="Kallscheuer N."/>
            <person name="Luecker S."/>
            <person name="Lage O.M."/>
            <person name="Pohl T."/>
            <person name="Merkel B.J."/>
            <person name="Hornburger P."/>
            <person name="Mueller R.-W."/>
            <person name="Bruemmer F."/>
            <person name="Labrenz M."/>
            <person name="Spormann A.M."/>
            <person name="Op den Camp H."/>
            <person name="Overmann J."/>
            <person name="Amann R."/>
            <person name="Jetten M.S.M."/>
            <person name="Mascher T."/>
            <person name="Medema M.H."/>
            <person name="Devos D.P."/>
            <person name="Kaster A.-K."/>
            <person name="Ovreas L."/>
            <person name="Rohde M."/>
            <person name="Galperin M.Y."/>
            <person name="Jogler C."/>
        </authorList>
    </citation>
    <scope>NUCLEOTIDE SEQUENCE [LARGE SCALE GENOMIC DNA]</scope>
    <source>
        <strain evidence="4 5">OJF2</strain>
    </source>
</reference>
<feature type="region of interest" description="Disordered" evidence="2">
    <location>
        <begin position="288"/>
        <end position="344"/>
    </location>
</feature>
<dbReference type="SUPFAM" id="SSF48452">
    <property type="entry name" value="TPR-like"/>
    <property type="match status" value="1"/>
</dbReference>
<feature type="chain" id="PRO_5022713691" evidence="3">
    <location>
        <begin position="37"/>
        <end position="344"/>
    </location>
</feature>
<dbReference type="OrthoDB" id="215821at2"/>
<sequence length="344" mass="35869" precursor="true">MRDSTTIADPPASPTNRVRGPGAALLAALAACVAVAAPPSVAGPPGRKDAQAGPPASTEAGEPRTVSVDVGRLQDPDAFKKDVTPAQRVHTHMDLGRALEISGEPEAALSEYQQALAACEPRGLGRSRSAEEALAHRRIAGVLGRLGRFAQAEVHYKKALGLSPKDPKIWNDAGYSYYLQGRYADAERALKAALKLAPEDERASTNLGLTLAASGRIGEAMPLLSRYSGDAIGHANLGYLLAATGRVELARQQYLQALALRPNLAVAHQALAKLDRMADGSPVAAATAPAADPAVTRTAAARPSIPPPVRFADPAAGSPPATAPISTPSRTPPRRFTLRRPASR</sequence>
<evidence type="ECO:0000256" key="3">
    <source>
        <dbReference type="SAM" id="SignalP"/>
    </source>
</evidence>
<gene>
    <name evidence="4" type="ORF">OJF2_49290</name>
</gene>
<dbReference type="PROSITE" id="PS50005">
    <property type="entry name" value="TPR"/>
    <property type="match status" value="3"/>
</dbReference>
<protein>
    <submittedName>
        <fullName evidence="4">Lipoprotein NlpI</fullName>
    </submittedName>
</protein>
<keyword evidence="1" id="KW-0802">TPR repeat</keyword>
<feature type="repeat" description="TPR" evidence="1">
    <location>
        <begin position="167"/>
        <end position="200"/>
    </location>
</feature>
<evidence type="ECO:0000256" key="2">
    <source>
        <dbReference type="SAM" id="MobiDB-lite"/>
    </source>
</evidence>
<feature type="compositionally biased region" description="Low complexity" evidence="2">
    <location>
        <begin position="314"/>
        <end position="329"/>
    </location>
</feature>
<dbReference type="PROSITE" id="PS51257">
    <property type="entry name" value="PROKAR_LIPOPROTEIN"/>
    <property type="match status" value="1"/>
</dbReference>
<proteinExistence type="predicted"/>
<feature type="compositionally biased region" description="Basic residues" evidence="2">
    <location>
        <begin position="332"/>
        <end position="344"/>
    </location>
</feature>
<feature type="region of interest" description="Disordered" evidence="2">
    <location>
        <begin position="38"/>
        <end position="69"/>
    </location>
</feature>
<dbReference type="Pfam" id="PF13432">
    <property type="entry name" value="TPR_16"/>
    <property type="match status" value="1"/>
</dbReference>
<evidence type="ECO:0000313" key="4">
    <source>
        <dbReference type="EMBL" id="QEH36367.1"/>
    </source>
</evidence>
<dbReference type="AlphaFoldDB" id="A0A5B9W7P4"/>
<dbReference type="PANTHER" id="PTHR44809:SF1">
    <property type="entry name" value="PROTEIN O-MANNOSYL-TRANSFERASE TMTC1"/>
    <property type="match status" value="1"/>
</dbReference>
<dbReference type="RefSeq" id="WP_148596059.1">
    <property type="nucleotide sequence ID" value="NZ_CP042997.1"/>
</dbReference>